<evidence type="ECO:0000256" key="2">
    <source>
        <dbReference type="ARBA" id="ARBA00012452"/>
    </source>
</evidence>
<name>A0A816UMA3_BRANA</name>
<dbReference type="InterPro" id="IPR004045">
    <property type="entry name" value="Glutathione_S-Trfase_N"/>
</dbReference>
<dbReference type="Proteomes" id="UP001295469">
    <property type="component" value="Chromosome C08"/>
</dbReference>
<dbReference type="CDD" id="cd03058">
    <property type="entry name" value="GST_N_Tau"/>
    <property type="match status" value="1"/>
</dbReference>
<dbReference type="Gene3D" id="3.40.30.10">
    <property type="entry name" value="Glutaredoxin"/>
    <property type="match status" value="1"/>
</dbReference>
<keyword evidence="3" id="KW-0808">Transferase</keyword>
<dbReference type="PRINTS" id="PR00834">
    <property type="entry name" value="PROTEASES2C"/>
</dbReference>
<sequence length="454" mass="50925">MVTGDVKLIGSWASVFVMRTRIALNLKSISYEFLQETYGTKSELLLKSNPVHKKMPVLIHADKPVCESNIIVQYIDEAWSSYGPSILPSQPYDRAIARFWAAYVDDKWKYETGLLEREWNEEEWKRKKLMEKIYYITRAMFLRRLLKTPQISSSVGRIRTFSGSLNATPSTPSSPALKRKLFANFKSCENPCDDVLRDMEEQGFQITAADLTRWANLLKKQGREEKSSQINSFMSWKCCVMMSQSVLRLAVGRSTETLIPSVVNIYAPNDDLYGSGILFGEGDKIITCGHVVLNLHKFRTSPVYRSKTIEVEITLNCGQTFRGVVADCDPEYDLALVKIETPTRELLSPAKFGVSKDVSVGDTVLSIRNPLAYAKSFSAGKISCVEHTKIGSQGNCQFYLQTDCALKEGNSGGPVVNLDGQVIGVIWAFGDREVGVGFAIPIDTVVKVMEERNW</sequence>
<comment type="similarity">
    <text evidence="4">Belongs to the GST superfamily. Tau family.</text>
</comment>
<accession>A0A816UMA3</accession>
<organism evidence="7">
    <name type="scientific">Brassica napus</name>
    <name type="common">Rape</name>
    <dbReference type="NCBI Taxonomy" id="3708"/>
    <lineage>
        <taxon>Eukaryota</taxon>
        <taxon>Viridiplantae</taxon>
        <taxon>Streptophyta</taxon>
        <taxon>Embryophyta</taxon>
        <taxon>Tracheophyta</taxon>
        <taxon>Spermatophyta</taxon>
        <taxon>Magnoliopsida</taxon>
        <taxon>eudicotyledons</taxon>
        <taxon>Gunneridae</taxon>
        <taxon>Pentapetalae</taxon>
        <taxon>rosids</taxon>
        <taxon>malvids</taxon>
        <taxon>Brassicales</taxon>
        <taxon>Brassicaceae</taxon>
        <taxon>Brassiceae</taxon>
        <taxon>Brassica</taxon>
    </lineage>
</organism>
<dbReference type="InterPro" id="IPR001940">
    <property type="entry name" value="Peptidase_S1C"/>
</dbReference>
<dbReference type="GO" id="GO:0006508">
    <property type="term" value="P:proteolysis"/>
    <property type="evidence" value="ECO:0007669"/>
    <property type="project" value="InterPro"/>
</dbReference>
<dbReference type="Pfam" id="PF13365">
    <property type="entry name" value="Trypsin_2"/>
    <property type="match status" value="1"/>
</dbReference>
<dbReference type="Gene3D" id="2.40.10.120">
    <property type="match status" value="1"/>
</dbReference>
<dbReference type="PANTHER" id="PTHR43019:SF23">
    <property type="entry name" value="PROTEASE DO-LIKE 5, CHLOROPLASTIC"/>
    <property type="match status" value="1"/>
</dbReference>
<dbReference type="SUPFAM" id="SSF50494">
    <property type="entry name" value="Trypsin-like serine proteases"/>
    <property type="match status" value="1"/>
</dbReference>
<comment type="similarity">
    <text evidence="1">Belongs to the peptidase S1C family.</text>
</comment>
<dbReference type="InterPro" id="IPR009003">
    <property type="entry name" value="Peptidase_S1_PA"/>
</dbReference>
<protein>
    <recommendedName>
        <fullName evidence="2">glutathione transferase</fullName>
        <ecNumber evidence="2">2.5.1.18</ecNumber>
    </recommendedName>
</protein>
<evidence type="ECO:0000256" key="4">
    <source>
        <dbReference type="ARBA" id="ARBA00025743"/>
    </source>
</evidence>
<evidence type="ECO:0000256" key="5">
    <source>
        <dbReference type="ARBA" id="ARBA00047960"/>
    </source>
</evidence>
<dbReference type="SUPFAM" id="SSF52833">
    <property type="entry name" value="Thioredoxin-like"/>
    <property type="match status" value="1"/>
</dbReference>
<dbReference type="Pfam" id="PF02798">
    <property type="entry name" value="GST_N"/>
    <property type="match status" value="1"/>
</dbReference>
<dbReference type="PROSITE" id="PS50404">
    <property type="entry name" value="GST_NTER"/>
    <property type="match status" value="1"/>
</dbReference>
<dbReference type="EC" id="2.5.1.18" evidence="2"/>
<dbReference type="Gene3D" id="1.20.1050.10">
    <property type="match status" value="1"/>
</dbReference>
<evidence type="ECO:0000256" key="1">
    <source>
        <dbReference type="ARBA" id="ARBA00010541"/>
    </source>
</evidence>
<evidence type="ECO:0000313" key="7">
    <source>
        <dbReference type="EMBL" id="CAF2116008.1"/>
    </source>
</evidence>
<dbReference type="PANTHER" id="PTHR43019">
    <property type="entry name" value="SERINE ENDOPROTEASE DEGS"/>
    <property type="match status" value="1"/>
</dbReference>
<dbReference type="InterPro" id="IPR036249">
    <property type="entry name" value="Thioredoxin-like_sf"/>
</dbReference>
<dbReference type="GO" id="GO:0004364">
    <property type="term" value="F:glutathione transferase activity"/>
    <property type="evidence" value="ECO:0007669"/>
    <property type="project" value="UniProtKB-EC"/>
</dbReference>
<gene>
    <name evidence="7" type="ORF">DARMORV10_C08P48970.1</name>
</gene>
<evidence type="ECO:0000256" key="3">
    <source>
        <dbReference type="ARBA" id="ARBA00022679"/>
    </source>
</evidence>
<dbReference type="GO" id="GO:0004252">
    <property type="term" value="F:serine-type endopeptidase activity"/>
    <property type="evidence" value="ECO:0007669"/>
    <property type="project" value="InterPro"/>
</dbReference>
<dbReference type="AlphaFoldDB" id="A0A816UMA3"/>
<dbReference type="FunFam" id="3.40.30.10:FF:000044">
    <property type="entry name" value="Glutathione S-transferase GSTU6"/>
    <property type="match status" value="1"/>
</dbReference>
<dbReference type="EMBL" id="HG994372">
    <property type="protein sequence ID" value="CAF2116008.1"/>
    <property type="molecule type" value="Genomic_DNA"/>
</dbReference>
<proteinExistence type="inferred from homology"/>
<reference evidence="7" key="1">
    <citation type="submission" date="2021-01" db="EMBL/GenBank/DDBJ databases">
        <authorList>
            <consortium name="Genoscope - CEA"/>
            <person name="William W."/>
        </authorList>
    </citation>
    <scope>NUCLEOTIDE SEQUENCE</scope>
</reference>
<comment type="catalytic activity">
    <reaction evidence="5">
        <text>RX + glutathione = an S-substituted glutathione + a halide anion + H(+)</text>
        <dbReference type="Rhea" id="RHEA:16437"/>
        <dbReference type="ChEBI" id="CHEBI:15378"/>
        <dbReference type="ChEBI" id="CHEBI:16042"/>
        <dbReference type="ChEBI" id="CHEBI:17792"/>
        <dbReference type="ChEBI" id="CHEBI:57925"/>
        <dbReference type="ChEBI" id="CHEBI:90779"/>
        <dbReference type="EC" id="2.5.1.18"/>
    </reaction>
</comment>
<feature type="domain" description="GST N-terminal" evidence="6">
    <location>
        <begin position="4"/>
        <end position="83"/>
    </location>
</feature>
<evidence type="ECO:0000259" key="6">
    <source>
        <dbReference type="PROSITE" id="PS50404"/>
    </source>
</evidence>